<name>A0ABY4HAA8_9BACI</name>
<dbReference type="Proteomes" id="UP000830326">
    <property type="component" value="Chromosome"/>
</dbReference>
<gene>
    <name evidence="3" type="ORF">MUO15_17570</name>
</gene>
<dbReference type="EMBL" id="CP095075">
    <property type="protein sequence ID" value="UOR11382.1"/>
    <property type="molecule type" value="Genomic_DNA"/>
</dbReference>
<dbReference type="SUPFAM" id="SSF53850">
    <property type="entry name" value="Periplasmic binding protein-like II"/>
    <property type="match status" value="1"/>
</dbReference>
<reference evidence="3" key="1">
    <citation type="submission" date="2022-04" db="EMBL/GenBank/DDBJ databases">
        <title>Halobacillus sp. isolated from saltern.</title>
        <authorList>
            <person name="Won M."/>
            <person name="Lee C.-M."/>
            <person name="Woen H.-Y."/>
            <person name="Kwon S.-W."/>
        </authorList>
    </citation>
    <scope>NUCLEOTIDE SEQUENCE</scope>
    <source>
        <strain evidence="3">SSHM10-5</strain>
    </source>
</reference>
<evidence type="ECO:0000259" key="2">
    <source>
        <dbReference type="Pfam" id="PF04069"/>
    </source>
</evidence>
<feature type="domain" description="ABC-type glycine betaine transport system substrate-binding" evidence="2">
    <location>
        <begin position="28"/>
        <end position="293"/>
    </location>
</feature>
<protein>
    <submittedName>
        <fullName evidence="3">Glycine betaine ABC transporter substrate-binding protein</fullName>
    </submittedName>
</protein>
<dbReference type="Gene3D" id="3.40.190.10">
    <property type="entry name" value="Periplasmic binding protein-like II"/>
    <property type="match status" value="1"/>
</dbReference>
<proteinExistence type="predicted"/>
<dbReference type="CDD" id="cd13611">
    <property type="entry name" value="PBP2_YehZ"/>
    <property type="match status" value="1"/>
</dbReference>
<keyword evidence="4" id="KW-1185">Reference proteome</keyword>
<dbReference type="Gene3D" id="3.40.190.120">
    <property type="entry name" value="Osmoprotection protein (prox), domain 2"/>
    <property type="match status" value="1"/>
</dbReference>
<dbReference type="RefSeq" id="WP_245031333.1">
    <property type="nucleotide sequence ID" value="NZ_CP095075.1"/>
</dbReference>
<evidence type="ECO:0000313" key="3">
    <source>
        <dbReference type="EMBL" id="UOR11382.1"/>
    </source>
</evidence>
<dbReference type="Pfam" id="PF04069">
    <property type="entry name" value="OpuAC"/>
    <property type="match status" value="1"/>
</dbReference>
<dbReference type="PROSITE" id="PS51257">
    <property type="entry name" value="PROKAR_LIPOPROTEIN"/>
    <property type="match status" value="1"/>
</dbReference>
<feature type="signal peptide" evidence="1">
    <location>
        <begin position="1"/>
        <end position="20"/>
    </location>
</feature>
<evidence type="ECO:0000256" key="1">
    <source>
        <dbReference type="SAM" id="SignalP"/>
    </source>
</evidence>
<dbReference type="InterPro" id="IPR007210">
    <property type="entry name" value="ABC_Gly_betaine_transp_sub-bd"/>
</dbReference>
<keyword evidence="1" id="KW-0732">Signal</keyword>
<accession>A0ABY4HAA8</accession>
<evidence type="ECO:0000313" key="4">
    <source>
        <dbReference type="Proteomes" id="UP000830326"/>
    </source>
</evidence>
<organism evidence="3 4">
    <name type="scientific">Halobacillus amylolyticus</name>
    <dbReference type="NCBI Taxonomy" id="2932259"/>
    <lineage>
        <taxon>Bacteria</taxon>
        <taxon>Bacillati</taxon>
        <taxon>Bacillota</taxon>
        <taxon>Bacilli</taxon>
        <taxon>Bacillales</taxon>
        <taxon>Bacillaceae</taxon>
        <taxon>Halobacillus</taxon>
    </lineage>
</organism>
<feature type="chain" id="PRO_5045778730" evidence="1">
    <location>
        <begin position="21"/>
        <end position="301"/>
    </location>
</feature>
<sequence>MKKIISLIATIMISTLLLSACSGGDDSKEVTVGAKNFTEQFLLAKMTELVLEENGYTVDMKDNLGSSALRKALENGQVDITWDYTGTGLVTYNGEEPIANKQEAFETIKEIDKENGITWTNISDINNTYTLVMRQEQADKLGIETISDLAEYVNSHPGELKMATDAEFANRADGLPGVLETYGFEFGKDQVVSMTYGLNYEALNNEEVDVAVGFSTDSRIREFNLVSLKDDKEFFPSYNAAMSMTTEVYEKYPEIEEIFKPLSEALDSQTMIELNYQVDVEERSVTDVAEEYLINNGFLEE</sequence>